<dbReference type="InterPro" id="IPR000757">
    <property type="entry name" value="Beta-glucanase-like"/>
</dbReference>
<keyword evidence="4" id="KW-0378">Hydrolase</keyword>
<feature type="non-terminal residue" evidence="7">
    <location>
        <position position="895"/>
    </location>
</feature>
<dbReference type="Gene3D" id="2.160.20.10">
    <property type="entry name" value="Single-stranded right-handed beta-helix, Pectin lyase-like"/>
    <property type="match status" value="2"/>
</dbReference>
<dbReference type="AlphaFoldDB" id="A0A9P8JMS1"/>
<dbReference type="SUPFAM" id="SSF51126">
    <property type="entry name" value="Pectin lyase-like"/>
    <property type="match status" value="2"/>
</dbReference>
<dbReference type="Gene3D" id="2.60.120.200">
    <property type="match status" value="1"/>
</dbReference>
<sequence length="895" mass="97948">VRNFVLDIRQIPPGVANCLHWQVAQGTSLQNIVFEMTEGGDDNQQMGVFMDNGSALYLEDLIFNGGSVGFFSGNQQFTCRNLTFNNCQTAIYQNWNWMFSYKDIVINNAQVGINMTQGGEVITTGSMVLQDATMNNVEIGIVTTFSSNSTPTSAGTFIMDNVNFVDTPIAVQLSPSNATLLEGNQRVGSWVQGRVYTAYESSYEENNITCYGPAASYSRVQQVIDPAPKASSLLNADGSVFSRSRPQYEGVPVENFISIKTYGCAGDGVTDDTACVQSFLNSIQPDQVAYIDYGAYVIRDTINFPIPIRVQGELWPYFMVDGSSSTFSDQNNPQPAFRVGEPGQIGDIELVELIFETLGPAPGAIMIEWNLAQSSPGSAAMFDVHWRIGGTNGTQMQSNNCPTTPNTPTTPNPDCFGSFLLLHITKTASMYMSNNWGWVSDHEMDLSDHNQIDIYNGRGVLVESQGPVWMVGTSFEHSMLYNYQFASANEIYVSAIQTETAYMQNNPNAIVPYPPKSDWNDPDFSNCFTSNCPKTWGLRIFNSTYIFVYGAGMYSFFNNYDSGCLATTNCQQNMSIPGASLFTGGGISGSGAYELVDDYQPSVFFSKFNFYNSYDPTYGHVQYVNESVAVTNGYAITNDDSVTISVDTTNIWPNGGPGRPSVRLISDNTYTHGLFVLDLTHMPYGCGTWPAFWLLGPNWPANGEIDIIEGVHTSETNTVSMHTSANCTIAGSGQTGLFTNANCDEAANSNSGCGSMANDTITPNNYGQGLSDNDGGVYITEWTSAYVRVWFFPRDNIPSSVTDGSPDVSEFGLPMANFQDSCDIDSHFANHSIIINTDFCGAWAGFAYSNFPNCPLTSGANGYDSCVDFVGNNPQNFTQAYWEINSIRVYQLPVN</sequence>
<feature type="non-terminal residue" evidence="7">
    <location>
        <position position="1"/>
    </location>
</feature>
<feature type="domain" description="GH16" evidence="6">
    <location>
        <begin position="569"/>
        <end position="895"/>
    </location>
</feature>
<dbReference type="GO" id="GO:0052861">
    <property type="term" value="F:endo-1,3(4)-beta-glucanase activity"/>
    <property type="evidence" value="ECO:0007669"/>
    <property type="project" value="UniProtKB-EC"/>
</dbReference>
<evidence type="ECO:0000313" key="8">
    <source>
        <dbReference type="Proteomes" id="UP000729357"/>
    </source>
</evidence>
<dbReference type="InterPro" id="IPR011050">
    <property type="entry name" value="Pectin_lyase_fold/virulence"/>
</dbReference>
<dbReference type="InterPro" id="IPR013320">
    <property type="entry name" value="ConA-like_dom_sf"/>
</dbReference>
<dbReference type="PANTHER" id="PTHR10963">
    <property type="entry name" value="GLYCOSYL HYDROLASE-RELATED"/>
    <property type="match status" value="1"/>
</dbReference>
<accession>A0A9P8JMS1</accession>
<keyword evidence="8" id="KW-1185">Reference proteome</keyword>
<gene>
    <name evidence="7" type="ORF">KCU98_g16710</name>
</gene>
<keyword evidence="5" id="KW-0326">Glycosidase</keyword>
<evidence type="ECO:0000256" key="1">
    <source>
        <dbReference type="ARBA" id="ARBA00000124"/>
    </source>
</evidence>
<dbReference type="FunFam" id="2.60.120.200:FF:000114">
    <property type="entry name" value="Probable endo-1,3(4)-beta-glucanase NFIA_089530"/>
    <property type="match status" value="1"/>
</dbReference>
<comment type="catalytic activity">
    <reaction evidence="1">
        <text>Endohydrolysis of (1-&gt;3)- or (1-&gt;4)-linkages in beta-D-glucans when the glucose residue whose reducing group is involved in the linkage to be hydrolyzed is itself substituted at C-3.</text>
        <dbReference type="EC" id="3.2.1.6"/>
    </reaction>
</comment>
<dbReference type="InterPro" id="IPR024535">
    <property type="entry name" value="RHGA/B-epi-like_pectate_lyase"/>
</dbReference>
<dbReference type="EMBL" id="JAHFXS010003885">
    <property type="protein sequence ID" value="KAG9961733.1"/>
    <property type="molecule type" value="Genomic_DNA"/>
</dbReference>
<evidence type="ECO:0000256" key="2">
    <source>
        <dbReference type="ARBA" id="ARBA00006865"/>
    </source>
</evidence>
<reference evidence="7" key="1">
    <citation type="journal article" date="2021" name="J Fungi (Basel)">
        <title>Virulence traits and population genomics of the black yeast Aureobasidium melanogenum.</title>
        <authorList>
            <person name="Cernosa A."/>
            <person name="Sun X."/>
            <person name="Gostincar C."/>
            <person name="Fang C."/>
            <person name="Gunde-Cimerman N."/>
            <person name="Song Z."/>
        </authorList>
    </citation>
    <scope>NUCLEOTIDE SEQUENCE</scope>
    <source>
        <strain evidence="7">EXF-9298</strain>
    </source>
</reference>
<dbReference type="InterPro" id="IPR012334">
    <property type="entry name" value="Pectin_lyas_fold"/>
</dbReference>
<organism evidence="7 8">
    <name type="scientific">Aureobasidium melanogenum</name>
    <name type="common">Aureobasidium pullulans var. melanogenum</name>
    <dbReference type="NCBI Taxonomy" id="46634"/>
    <lineage>
        <taxon>Eukaryota</taxon>
        <taxon>Fungi</taxon>
        <taxon>Dikarya</taxon>
        <taxon>Ascomycota</taxon>
        <taxon>Pezizomycotina</taxon>
        <taxon>Dothideomycetes</taxon>
        <taxon>Dothideomycetidae</taxon>
        <taxon>Dothideales</taxon>
        <taxon>Saccotheciaceae</taxon>
        <taxon>Aureobasidium</taxon>
    </lineage>
</organism>
<dbReference type="GO" id="GO:0016829">
    <property type="term" value="F:lyase activity"/>
    <property type="evidence" value="ECO:0007669"/>
    <property type="project" value="UniProtKB-KW"/>
</dbReference>
<evidence type="ECO:0000313" key="7">
    <source>
        <dbReference type="EMBL" id="KAG9961733.1"/>
    </source>
</evidence>
<keyword evidence="7" id="KW-0456">Lyase</keyword>
<dbReference type="Proteomes" id="UP000729357">
    <property type="component" value="Unassembled WGS sequence"/>
</dbReference>
<dbReference type="PANTHER" id="PTHR10963:SF24">
    <property type="entry name" value="GLYCOSIDASE C21B10.07-RELATED"/>
    <property type="match status" value="1"/>
</dbReference>
<dbReference type="InterPro" id="IPR050546">
    <property type="entry name" value="Glycosyl_Hydrlase_16"/>
</dbReference>
<evidence type="ECO:0000256" key="4">
    <source>
        <dbReference type="ARBA" id="ARBA00022801"/>
    </source>
</evidence>
<protein>
    <recommendedName>
        <fullName evidence="3">endo-1,3(4)-beta-glucanase</fullName>
        <ecNumber evidence="3">3.2.1.6</ecNumber>
    </recommendedName>
</protein>
<proteinExistence type="inferred from homology"/>
<comment type="similarity">
    <text evidence="2">Belongs to the glycosyl hydrolase 16 family.</text>
</comment>
<dbReference type="CDD" id="cd23668">
    <property type="entry name" value="GH55_beta13glucanase-like"/>
    <property type="match status" value="1"/>
</dbReference>
<dbReference type="SUPFAM" id="SSF49899">
    <property type="entry name" value="Concanavalin A-like lectins/glucanases"/>
    <property type="match status" value="1"/>
</dbReference>
<dbReference type="CDD" id="cd02181">
    <property type="entry name" value="GH16_fungal_Lam16A_glucanase"/>
    <property type="match status" value="1"/>
</dbReference>
<dbReference type="PROSITE" id="PS51762">
    <property type="entry name" value="GH16_2"/>
    <property type="match status" value="1"/>
</dbReference>
<reference evidence="7" key="2">
    <citation type="submission" date="2021-08" db="EMBL/GenBank/DDBJ databases">
        <authorList>
            <person name="Gostincar C."/>
            <person name="Sun X."/>
            <person name="Song Z."/>
            <person name="Gunde-Cimerman N."/>
        </authorList>
    </citation>
    <scope>NUCLEOTIDE SEQUENCE</scope>
    <source>
        <strain evidence="7">EXF-9298</strain>
    </source>
</reference>
<evidence type="ECO:0000256" key="5">
    <source>
        <dbReference type="ARBA" id="ARBA00023295"/>
    </source>
</evidence>
<evidence type="ECO:0000259" key="6">
    <source>
        <dbReference type="PROSITE" id="PS51762"/>
    </source>
</evidence>
<dbReference type="EC" id="3.2.1.6" evidence="3"/>
<name>A0A9P8JMS1_AURME</name>
<dbReference type="Pfam" id="PF12708">
    <property type="entry name" value="Pect-lyase_RHGA_epim"/>
    <property type="match status" value="2"/>
</dbReference>
<dbReference type="Pfam" id="PF26113">
    <property type="entry name" value="GH16_XgeA"/>
    <property type="match status" value="1"/>
</dbReference>
<comment type="caution">
    <text evidence="7">The sequence shown here is derived from an EMBL/GenBank/DDBJ whole genome shotgun (WGS) entry which is preliminary data.</text>
</comment>
<dbReference type="GO" id="GO:0009251">
    <property type="term" value="P:glucan catabolic process"/>
    <property type="evidence" value="ECO:0007669"/>
    <property type="project" value="TreeGrafter"/>
</dbReference>
<evidence type="ECO:0000256" key="3">
    <source>
        <dbReference type="ARBA" id="ARBA00012599"/>
    </source>
</evidence>